<sequence>MVKRMTIMNTRLNIEKLDEYIVQKHGGSKQVGFKQLGPRVEIGVHGVSNDDTTLAQRRLEDKQPEEKKNTDCLVKEQEKEYLTVWKIKMGNVHDSCNQRSAQQCMKSGVVKHLDVAGIEQQNGLVDETNVTLFAKVRSIEFKKPIDMLRFFGWLASIEQGMLESVKVKCIFVGYHESIVGNKLWRLDDVTSKVVLYRNMGFNESREYKKTFIGSSIGTGSMQVLQGVEFEMELHKDLTFEVKPHGNVDHVDVAAIDKIYAHESLTFNDTVACEVISKWKAGWIEDMDVRSAVYVLSNGYRKNSDNSHNYYWEYAPAKENVLGLDIIRDQSGNTLRVSQSRIHNEKLVQTLLKGHSTLLLKDSLSGDCDMEKNAGYITFTEACKKEIWLKGLLTESGYEQRLVERIATSVLVKGCPGPRFQHKSKLLRIGID</sequence>
<evidence type="ECO:0000313" key="1">
    <source>
        <dbReference type="EMBL" id="GJS94637.1"/>
    </source>
</evidence>
<organism evidence="1 2">
    <name type="scientific">Tanacetum coccineum</name>
    <dbReference type="NCBI Taxonomy" id="301880"/>
    <lineage>
        <taxon>Eukaryota</taxon>
        <taxon>Viridiplantae</taxon>
        <taxon>Streptophyta</taxon>
        <taxon>Embryophyta</taxon>
        <taxon>Tracheophyta</taxon>
        <taxon>Spermatophyta</taxon>
        <taxon>Magnoliopsida</taxon>
        <taxon>eudicotyledons</taxon>
        <taxon>Gunneridae</taxon>
        <taxon>Pentapetalae</taxon>
        <taxon>asterids</taxon>
        <taxon>campanulids</taxon>
        <taxon>Asterales</taxon>
        <taxon>Asteraceae</taxon>
        <taxon>Asteroideae</taxon>
        <taxon>Anthemideae</taxon>
        <taxon>Anthemidinae</taxon>
        <taxon>Tanacetum</taxon>
    </lineage>
</organism>
<protein>
    <recommendedName>
        <fullName evidence="3">Zinc finger, CCHC-type</fullName>
    </recommendedName>
</protein>
<evidence type="ECO:0008006" key="3">
    <source>
        <dbReference type="Google" id="ProtNLM"/>
    </source>
</evidence>
<name>A0ABQ4ZXA2_9ASTR</name>
<dbReference type="EMBL" id="BQNB010011747">
    <property type="protein sequence ID" value="GJS94637.1"/>
    <property type="molecule type" value="Genomic_DNA"/>
</dbReference>
<keyword evidence="2" id="KW-1185">Reference proteome</keyword>
<evidence type="ECO:0000313" key="2">
    <source>
        <dbReference type="Proteomes" id="UP001151760"/>
    </source>
</evidence>
<dbReference type="Proteomes" id="UP001151760">
    <property type="component" value="Unassembled WGS sequence"/>
</dbReference>
<proteinExistence type="predicted"/>
<accession>A0ABQ4ZXA2</accession>
<reference evidence="1" key="2">
    <citation type="submission" date="2022-01" db="EMBL/GenBank/DDBJ databases">
        <authorList>
            <person name="Yamashiro T."/>
            <person name="Shiraishi A."/>
            <person name="Satake H."/>
            <person name="Nakayama K."/>
        </authorList>
    </citation>
    <scope>NUCLEOTIDE SEQUENCE</scope>
</reference>
<reference evidence="1" key="1">
    <citation type="journal article" date="2022" name="Int. J. Mol. Sci.">
        <title>Draft Genome of Tanacetum Coccineum: Genomic Comparison of Closely Related Tanacetum-Family Plants.</title>
        <authorList>
            <person name="Yamashiro T."/>
            <person name="Shiraishi A."/>
            <person name="Nakayama K."/>
            <person name="Satake H."/>
        </authorList>
    </citation>
    <scope>NUCLEOTIDE SEQUENCE</scope>
</reference>
<comment type="caution">
    <text evidence="1">The sequence shown here is derived from an EMBL/GenBank/DDBJ whole genome shotgun (WGS) entry which is preliminary data.</text>
</comment>
<gene>
    <name evidence="1" type="ORF">Tco_0801605</name>
</gene>